<keyword evidence="2" id="KW-0813">Transport</keyword>
<dbReference type="PROSITE" id="PS50893">
    <property type="entry name" value="ABC_TRANSPORTER_2"/>
    <property type="match status" value="1"/>
</dbReference>
<accession>A0A7Z0WRJ3</accession>
<dbReference type="GO" id="GO:0016887">
    <property type="term" value="F:ATP hydrolysis activity"/>
    <property type="evidence" value="ECO:0007669"/>
    <property type="project" value="InterPro"/>
</dbReference>
<dbReference type="EMBL" id="MSIF01000002">
    <property type="protein sequence ID" value="OLF13120.1"/>
    <property type="molecule type" value="Genomic_DNA"/>
</dbReference>
<dbReference type="InterPro" id="IPR003439">
    <property type="entry name" value="ABC_transporter-like_ATP-bd"/>
</dbReference>
<evidence type="ECO:0000313" key="6">
    <source>
        <dbReference type="EMBL" id="OLF13120.1"/>
    </source>
</evidence>
<dbReference type="SMART" id="SM00382">
    <property type="entry name" value="AAA"/>
    <property type="match status" value="1"/>
</dbReference>
<dbReference type="PANTHER" id="PTHR43335">
    <property type="entry name" value="ABC TRANSPORTER, ATP-BINDING PROTEIN"/>
    <property type="match status" value="1"/>
</dbReference>
<comment type="similarity">
    <text evidence="1">Belongs to the ABC transporter superfamily.</text>
</comment>
<dbReference type="AlphaFoldDB" id="A0A7Z0WRJ3"/>
<dbReference type="PANTHER" id="PTHR43335:SF4">
    <property type="entry name" value="ABC TRANSPORTER, ATP-BINDING PROTEIN"/>
    <property type="match status" value="1"/>
</dbReference>
<dbReference type="SUPFAM" id="SSF52540">
    <property type="entry name" value="P-loop containing nucleoside triphosphate hydrolases"/>
    <property type="match status" value="1"/>
</dbReference>
<keyword evidence="7" id="KW-1185">Reference proteome</keyword>
<proteinExistence type="inferred from homology"/>
<evidence type="ECO:0000256" key="4">
    <source>
        <dbReference type="ARBA" id="ARBA00022840"/>
    </source>
</evidence>
<dbReference type="InterPro" id="IPR003593">
    <property type="entry name" value="AAA+_ATPase"/>
</dbReference>
<evidence type="ECO:0000256" key="2">
    <source>
        <dbReference type="ARBA" id="ARBA00022448"/>
    </source>
</evidence>
<sequence length="310" mass="32690">MIVTAEAIEVRGLRKTFGAVKAVDDLTFTVPAGTITGFLGPNGAGKTTTLRCLLGLVGPTAGTATIGGVRYADLPRPATTVGAMLEASSFHPARSGRNHLRVYCTVNGFPDRRADEVLELVGLSKAGGQKVRGYSMGMRQRLGLAAALLGDPKVLILDEPANGLDPEGIAWLRGFLRGMADEGRTILVSSHVLSEVEQTVDTVVIINKGTLVRQGTIAELADSAGQTVLVRGPDLDPLIAALPRDAGAERVEDTLRVTGLSTDEVGHLAFTARVELHELTARTSDLEQIFFALTSESGPVEHFGGEGETR</sequence>
<dbReference type="Proteomes" id="UP000185696">
    <property type="component" value="Unassembled WGS sequence"/>
</dbReference>
<evidence type="ECO:0000259" key="5">
    <source>
        <dbReference type="PROSITE" id="PS50893"/>
    </source>
</evidence>
<dbReference type="CDD" id="cd03268">
    <property type="entry name" value="ABC_BcrA_bacitracin_resist"/>
    <property type="match status" value="1"/>
</dbReference>
<organism evidence="6 7">
    <name type="scientific">Actinophytocola xinjiangensis</name>
    <dbReference type="NCBI Taxonomy" id="485602"/>
    <lineage>
        <taxon>Bacteria</taxon>
        <taxon>Bacillati</taxon>
        <taxon>Actinomycetota</taxon>
        <taxon>Actinomycetes</taxon>
        <taxon>Pseudonocardiales</taxon>
        <taxon>Pseudonocardiaceae</taxon>
    </lineage>
</organism>
<dbReference type="Pfam" id="PF00005">
    <property type="entry name" value="ABC_tran"/>
    <property type="match status" value="1"/>
</dbReference>
<gene>
    <name evidence="6" type="ORF">BLA60_07790</name>
</gene>
<reference evidence="6 7" key="1">
    <citation type="submission" date="2016-12" db="EMBL/GenBank/DDBJ databases">
        <title>The draft genome sequence of Actinophytocola xinjiangensis.</title>
        <authorList>
            <person name="Wang W."/>
            <person name="Yuan L."/>
        </authorList>
    </citation>
    <scope>NUCLEOTIDE SEQUENCE [LARGE SCALE GENOMIC DNA]</scope>
    <source>
        <strain evidence="6 7">CGMCC 4.4663</strain>
    </source>
</reference>
<keyword evidence="3" id="KW-0547">Nucleotide-binding</keyword>
<dbReference type="Gene3D" id="3.40.50.300">
    <property type="entry name" value="P-loop containing nucleotide triphosphate hydrolases"/>
    <property type="match status" value="1"/>
</dbReference>
<feature type="domain" description="ABC transporter" evidence="5">
    <location>
        <begin position="8"/>
        <end position="233"/>
    </location>
</feature>
<dbReference type="GO" id="GO:0005524">
    <property type="term" value="F:ATP binding"/>
    <property type="evidence" value="ECO:0007669"/>
    <property type="project" value="UniProtKB-KW"/>
</dbReference>
<evidence type="ECO:0000313" key="7">
    <source>
        <dbReference type="Proteomes" id="UP000185696"/>
    </source>
</evidence>
<comment type="caution">
    <text evidence="6">The sequence shown here is derived from an EMBL/GenBank/DDBJ whole genome shotgun (WGS) entry which is preliminary data.</text>
</comment>
<evidence type="ECO:0000256" key="1">
    <source>
        <dbReference type="ARBA" id="ARBA00005417"/>
    </source>
</evidence>
<keyword evidence="4 6" id="KW-0067">ATP-binding</keyword>
<name>A0A7Z0WRJ3_9PSEU</name>
<dbReference type="InterPro" id="IPR027417">
    <property type="entry name" value="P-loop_NTPase"/>
</dbReference>
<evidence type="ECO:0000256" key="3">
    <source>
        <dbReference type="ARBA" id="ARBA00022741"/>
    </source>
</evidence>
<protein>
    <submittedName>
        <fullName evidence="6">ABC transporter ATP-binding protein</fullName>
    </submittedName>
</protein>